<evidence type="ECO:0000313" key="2">
    <source>
        <dbReference type="Proteomes" id="UP000618382"/>
    </source>
</evidence>
<organism evidence="1 2">
    <name type="scientific">Cellulomonas oligotrophica</name>
    <dbReference type="NCBI Taxonomy" id="931536"/>
    <lineage>
        <taxon>Bacteria</taxon>
        <taxon>Bacillati</taxon>
        <taxon>Actinomycetota</taxon>
        <taxon>Actinomycetes</taxon>
        <taxon>Micrococcales</taxon>
        <taxon>Cellulomonadaceae</taxon>
        <taxon>Cellulomonas</taxon>
    </lineage>
</organism>
<dbReference type="EMBL" id="BONN01000015">
    <property type="protein sequence ID" value="GIG34293.1"/>
    <property type="molecule type" value="Genomic_DNA"/>
</dbReference>
<evidence type="ECO:0008006" key="3">
    <source>
        <dbReference type="Google" id="ProtNLM"/>
    </source>
</evidence>
<proteinExistence type="predicted"/>
<protein>
    <recommendedName>
        <fullName evidence="3">Spheroidene monooxygenase</fullName>
    </recommendedName>
</protein>
<dbReference type="Proteomes" id="UP000618382">
    <property type="component" value="Unassembled WGS sequence"/>
</dbReference>
<comment type="caution">
    <text evidence="1">The sequence shown here is derived from an EMBL/GenBank/DDBJ whole genome shotgun (WGS) entry which is preliminary data.</text>
</comment>
<accession>A0ABQ4DFU7</accession>
<evidence type="ECO:0000313" key="1">
    <source>
        <dbReference type="EMBL" id="GIG34293.1"/>
    </source>
</evidence>
<name>A0ABQ4DFU7_9CELL</name>
<gene>
    <name evidence="1" type="ORF">Col01nite_34520</name>
</gene>
<reference evidence="1 2" key="1">
    <citation type="submission" date="2021-01" db="EMBL/GenBank/DDBJ databases">
        <title>Whole genome shotgun sequence of Cellulomonas oligotrophica NBRC 109435.</title>
        <authorList>
            <person name="Komaki H."/>
            <person name="Tamura T."/>
        </authorList>
    </citation>
    <scope>NUCLEOTIDE SEQUENCE [LARGE SCALE GENOMIC DNA]</scope>
    <source>
        <strain evidence="1 2">NBRC 109435</strain>
    </source>
</reference>
<dbReference type="CDD" id="cd21650">
    <property type="entry name" value="CrtA-like"/>
    <property type="match status" value="1"/>
</dbReference>
<dbReference type="InterPro" id="IPR049574">
    <property type="entry name" value="CrtA-like"/>
</dbReference>
<sequence>MTVHSVHLAELPRWVTARALAQHPSGSTVAGLAHSEPLALMRLGAPTLSPDRLQLRRLAVFAQWTDEAALDRFLREDALGRHLADGWHVRLEFLRRWSTLAALPGLPVRAGDWDRDEPVVAVTVARMRMREVPRFLHWGKPVERLVRDHPGTTLALAGFRPPRTIATFSVWRSIREMEEMVHGGSAVQHPERHAAAMTERDRRDFHHEFATFRFRPISEHGAWQGRTGIVPGAR</sequence>
<keyword evidence="2" id="KW-1185">Reference proteome</keyword>